<evidence type="ECO:0000256" key="4">
    <source>
        <dbReference type="ARBA" id="ARBA00022536"/>
    </source>
</evidence>
<dbReference type="FunFam" id="1.10.510.10:FF:000060">
    <property type="entry name" value="G-type lectin S-receptor-like serine/threonine-protein kinase"/>
    <property type="match status" value="1"/>
</dbReference>
<keyword evidence="4" id="KW-0245">EGF-like domain</keyword>
<evidence type="ECO:0000256" key="11">
    <source>
        <dbReference type="ARBA" id="ARBA00022989"/>
    </source>
</evidence>
<dbReference type="CDD" id="cd14066">
    <property type="entry name" value="STKc_IRAK"/>
    <property type="match status" value="1"/>
</dbReference>
<evidence type="ECO:0000256" key="17">
    <source>
        <dbReference type="SAM" id="SignalP"/>
    </source>
</evidence>
<dbReference type="GO" id="GO:0051707">
    <property type="term" value="P:response to other organism"/>
    <property type="evidence" value="ECO:0007669"/>
    <property type="project" value="UniProtKB-ARBA"/>
</dbReference>
<dbReference type="SUPFAM" id="SSF56112">
    <property type="entry name" value="Protein kinase-like (PK-like)"/>
    <property type="match status" value="1"/>
</dbReference>
<dbReference type="Proteomes" id="UP001327560">
    <property type="component" value="Chromosome 4"/>
</dbReference>
<keyword evidence="9 21" id="KW-0418">Kinase</keyword>
<dbReference type="InterPro" id="IPR001245">
    <property type="entry name" value="Ser-Thr/Tyr_kinase_cat_dom"/>
</dbReference>
<evidence type="ECO:0000256" key="16">
    <source>
        <dbReference type="PROSITE-ProRule" id="PRU10141"/>
    </source>
</evidence>
<evidence type="ECO:0000256" key="5">
    <source>
        <dbReference type="ARBA" id="ARBA00022679"/>
    </source>
</evidence>
<protein>
    <submittedName>
        <fullName evidence="21">G-type lectin S-receptor-like serine/threonine-protein kinase</fullName>
    </submittedName>
</protein>
<evidence type="ECO:0000259" key="20">
    <source>
        <dbReference type="PROSITE" id="PS50948"/>
    </source>
</evidence>
<dbReference type="GO" id="GO:0005886">
    <property type="term" value="C:plasma membrane"/>
    <property type="evidence" value="ECO:0007669"/>
    <property type="project" value="UniProtKB-SubCell"/>
</dbReference>
<keyword evidence="22" id="KW-1185">Reference proteome</keyword>
<evidence type="ECO:0000256" key="8">
    <source>
        <dbReference type="ARBA" id="ARBA00022741"/>
    </source>
</evidence>
<dbReference type="GO" id="GO:0048544">
    <property type="term" value="P:recognition of pollen"/>
    <property type="evidence" value="ECO:0007669"/>
    <property type="project" value="InterPro"/>
</dbReference>
<keyword evidence="11" id="KW-1133">Transmembrane helix</keyword>
<dbReference type="InterPro" id="IPR001480">
    <property type="entry name" value="Bulb-type_lectin_dom"/>
</dbReference>
<keyword evidence="5" id="KW-0808">Transferase</keyword>
<evidence type="ECO:0000313" key="22">
    <source>
        <dbReference type="Proteomes" id="UP001327560"/>
    </source>
</evidence>
<dbReference type="InterPro" id="IPR011009">
    <property type="entry name" value="Kinase-like_dom_sf"/>
</dbReference>
<keyword evidence="6" id="KW-0812">Transmembrane</keyword>
<feature type="domain" description="Apple" evidence="20">
    <location>
        <begin position="342"/>
        <end position="424"/>
    </location>
</feature>
<dbReference type="GO" id="GO:0005524">
    <property type="term" value="F:ATP binding"/>
    <property type="evidence" value="ECO:0007669"/>
    <property type="project" value="UniProtKB-UniRule"/>
</dbReference>
<evidence type="ECO:0000256" key="14">
    <source>
        <dbReference type="ARBA" id="ARBA00023170"/>
    </source>
</evidence>
<evidence type="ECO:0000259" key="18">
    <source>
        <dbReference type="PROSITE" id="PS50011"/>
    </source>
</evidence>
<evidence type="ECO:0000259" key="19">
    <source>
        <dbReference type="PROSITE" id="PS50927"/>
    </source>
</evidence>
<evidence type="ECO:0000256" key="10">
    <source>
        <dbReference type="ARBA" id="ARBA00022840"/>
    </source>
</evidence>
<dbReference type="InterPro" id="IPR024171">
    <property type="entry name" value="SRK-like_kinase"/>
</dbReference>
<evidence type="ECO:0000256" key="15">
    <source>
        <dbReference type="ARBA" id="ARBA00023180"/>
    </source>
</evidence>
<dbReference type="InterPro" id="IPR000719">
    <property type="entry name" value="Prot_kinase_dom"/>
</dbReference>
<dbReference type="Pfam" id="PF07714">
    <property type="entry name" value="PK_Tyr_Ser-Thr"/>
    <property type="match status" value="1"/>
</dbReference>
<evidence type="ECO:0000256" key="13">
    <source>
        <dbReference type="ARBA" id="ARBA00023157"/>
    </source>
</evidence>
<dbReference type="Pfam" id="PF08276">
    <property type="entry name" value="PAN_2"/>
    <property type="match status" value="1"/>
</dbReference>
<dbReference type="InterPro" id="IPR008271">
    <property type="entry name" value="Ser/Thr_kinase_AS"/>
</dbReference>
<dbReference type="PANTHER" id="PTHR27002:SF181">
    <property type="entry name" value="RECEPTOR-LIKE SERINE_THREONINE-PROTEIN KINASE"/>
    <property type="match status" value="1"/>
</dbReference>
<keyword evidence="14" id="KW-0675">Receptor</keyword>
<dbReference type="SMART" id="SM00220">
    <property type="entry name" value="S_TKc"/>
    <property type="match status" value="1"/>
</dbReference>
<dbReference type="PROSITE" id="PS00107">
    <property type="entry name" value="PROTEIN_KINASE_ATP"/>
    <property type="match status" value="1"/>
</dbReference>
<dbReference type="PANTHER" id="PTHR27002">
    <property type="entry name" value="RECEPTOR-LIKE SERINE/THREONINE-PROTEIN KINASE SD1-8"/>
    <property type="match status" value="1"/>
</dbReference>
<feature type="binding site" evidence="16">
    <location>
        <position position="552"/>
    </location>
    <ligand>
        <name>ATP</name>
        <dbReference type="ChEBI" id="CHEBI:30616"/>
    </ligand>
</feature>
<name>A0AAQ3K7K9_9LILI</name>
<sequence>MERLPLHITIFLWVFLSGLLLCATEDRITGDGFISSSETLVSEGGAYALGFFSPTNSSNVLYLGIWYGNIPQKTVVWVANREKPVTDSSAVLRIFEDSNLVVMDSKGDIYWSSNLSGFARSENNTSAVLRNTGNLVLRDDSNNILWQSFDHPTDTFLPGMKFHYTNSNHSTTRFTSWKDPNDPSPGNFSLGIDSNTTIQLLTWSGSKIYWRSTVWSGNLYSGIRGSNSNSLMYKTYYADENGVYMVFSVSDPSFYVRYTLNYSGQYQLSSWDYRSKSWQYYFSVPNSTCERYGWCGQFAYCDDTESETVICKCLEGFEPKAESEWNTGNFSAGCIRKKALQCGKGDGFLKVQGMKLPDQFLFIRHKKLSECRSECIDNCSCIAYAYADFTIGNNTISRCLVWTRELIDIKFLGSRGEDLYLRLMDINLDTSGGKGKERTIVMIESLFAAIFCLTCIFILWKFSDQIKGILKHQKKGKLLSDLSPSTDFQNNFSGYTEFVEGECDQVPELPLINFENILNATNNFSDSNKLGQGGFGIVYKGKLHGGQEIAIKRLIRGSGQGLEEFKNEVILIAKLQHRNLVRLLGCCIHGEERLLVYEYMANKSLDFFLFDPVQKTKLDWGKRFNIIKGIARALLYLHQDSRLRVIHRDLKASNILLDDDMNPKICDFGMARIFEGNQNEANTKRVAGTYGYMSPEYAMEGLFSVKSDVYSFGVLLLEIVSGFRNSNFHLIEYANLLAYLILVLKMVQAWKLWNEDNAKDFIDPSIRDSCSLDEVLRSIHIGLLCVQDSPNDRPAISSIVFMLENEATIPPTPKQPIFTIKRNLNLDRIDPPADTFEIYSSNNVTITTVEESTHGAFQCDIDVDDLEGEARTIAYPSGCFPTPTVELPKRALCALSSIAKRTQNYNCMRERARRKPNEPSRPDKS</sequence>
<evidence type="ECO:0000313" key="21">
    <source>
        <dbReference type="EMBL" id="WOL03447.1"/>
    </source>
</evidence>
<evidence type="ECO:0000256" key="9">
    <source>
        <dbReference type="ARBA" id="ARBA00022777"/>
    </source>
</evidence>
<dbReference type="SMART" id="SM00108">
    <property type="entry name" value="B_lectin"/>
    <property type="match status" value="1"/>
</dbReference>
<keyword evidence="13" id="KW-1015">Disulfide bond</keyword>
<evidence type="ECO:0000256" key="1">
    <source>
        <dbReference type="ARBA" id="ARBA00004251"/>
    </source>
</evidence>
<feature type="signal peptide" evidence="17">
    <location>
        <begin position="1"/>
        <end position="22"/>
    </location>
</feature>
<dbReference type="InterPro" id="IPR000858">
    <property type="entry name" value="S_locus_glycoprot_dom"/>
</dbReference>
<feature type="domain" description="Protein kinase" evidence="18">
    <location>
        <begin position="524"/>
        <end position="818"/>
    </location>
</feature>
<evidence type="ECO:0000256" key="2">
    <source>
        <dbReference type="ARBA" id="ARBA00022475"/>
    </source>
</evidence>
<dbReference type="AlphaFoldDB" id="A0AAQ3K7K9"/>
<proteinExistence type="predicted"/>
<gene>
    <name evidence="21" type="ORF">Cni_G12167</name>
</gene>
<keyword evidence="15" id="KW-0325">Glycoprotein</keyword>
<evidence type="ECO:0000256" key="3">
    <source>
        <dbReference type="ARBA" id="ARBA00022527"/>
    </source>
</evidence>
<organism evidence="21 22">
    <name type="scientific">Canna indica</name>
    <name type="common">Indian-shot</name>
    <dbReference type="NCBI Taxonomy" id="4628"/>
    <lineage>
        <taxon>Eukaryota</taxon>
        <taxon>Viridiplantae</taxon>
        <taxon>Streptophyta</taxon>
        <taxon>Embryophyta</taxon>
        <taxon>Tracheophyta</taxon>
        <taxon>Spermatophyta</taxon>
        <taxon>Magnoliopsida</taxon>
        <taxon>Liliopsida</taxon>
        <taxon>Zingiberales</taxon>
        <taxon>Cannaceae</taxon>
        <taxon>Canna</taxon>
    </lineage>
</organism>
<dbReference type="Gene3D" id="3.30.200.20">
    <property type="entry name" value="Phosphorylase Kinase, domain 1"/>
    <property type="match status" value="1"/>
</dbReference>
<reference evidence="21 22" key="1">
    <citation type="submission" date="2023-10" db="EMBL/GenBank/DDBJ databases">
        <title>Chromosome-scale genome assembly provides insights into flower coloration mechanisms of Canna indica.</title>
        <authorList>
            <person name="Li C."/>
        </authorList>
    </citation>
    <scope>NUCLEOTIDE SEQUENCE [LARGE SCALE GENOMIC DNA]</scope>
    <source>
        <tissue evidence="21">Flower</tissue>
    </source>
</reference>
<evidence type="ECO:0000256" key="12">
    <source>
        <dbReference type="ARBA" id="ARBA00023136"/>
    </source>
</evidence>
<keyword evidence="10 16" id="KW-0067">ATP-binding</keyword>
<feature type="chain" id="PRO_5043056397" evidence="17">
    <location>
        <begin position="23"/>
        <end position="925"/>
    </location>
</feature>
<dbReference type="InterPro" id="IPR036426">
    <property type="entry name" value="Bulb-type_lectin_dom_sf"/>
</dbReference>
<dbReference type="PIRSF" id="PIRSF000641">
    <property type="entry name" value="SRK"/>
    <property type="match status" value="1"/>
</dbReference>
<dbReference type="Gene3D" id="1.10.510.10">
    <property type="entry name" value="Transferase(Phosphotransferase) domain 1"/>
    <property type="match status" value="1"/>
</dbReference>
<evidence type="ECO:0000256" key="6">
    <source>
        <dbReference type="ARBA" id="ARBA00022692"/>
    </source>
</evidence>
<keyword evidence="12" id="KW-0472">Membrane</keyword>
<dbReference type="InterPro" id="IPR017441">
    <property type="entry name" value="Protein_kinase_ATP_BS"/>
</dbReference>
<dbReference type="Pfam" id="PF01453">
    <property type="entry name" value="B_lectin"/>
    <property type="match status" value="1"/>
</dbReference>
<dbReference type="PROSITE" id="PS50948">
    <property type="entry name" value="PAN"/>
    <property type="match status" value="1"/>
</dbReference>
<dbReference type="PROSITE" id="PS50011">
    <property type="entry name" value="PROTEIN_KINASE_DOM"/>
    <property type="match status" value="1"/>
</dbReference>
<dbReference type="PROSITE" id="PS50927">
    <property type="entry name" value="BULB_LECTIN"/>
    <property type="match status" value="1"/>
</dbReference>
<keyword evidence="7 17" id="KW-0732">Signal</keyword>
<dbReference type="FunFam" id="2.90.10.10:FF:000001">
    <property type="entry name" value="G-type lectin S-receptor-like serine/threonine-protein kinase"/>
    <property type="match status" value="1"/>
</dbReference>
<dbReference type="Gene3D" id="2.90.10.10">
    <property type="entry name" value="Bulb-type lectin domain"/>
    <property type="match status" value="1"/>
</dbReference>
<dbReference type="SMART" id="SM00473">
    <property type="entry name" value="PAN_AP"/>
    <property type="match status" value="1"/>
</dbReference>
<keyword evidence="8 16" id="KW-0547">Nucleotide-binding</keyword>
<dbReference type="InterPro" id="IPR003609">
    <property type="entry name" value="Pan_app"/>
</dbReference>
<dbReference type="Gene3D" id="3.50.4.10">
    <property type="entry name" value="Hepatocyte Growth Factor"/>
    <property type="match status" value="1"/>
</dbReference>
<feature type="domain" description="Bulb-type lectin" evidence="19">
    <location>
        <begin position="25"/>
        <end position="150"/>
    </location>
</feature>
<keyword evidence="3" id="KW-0723">Serine/threonine-protein kinase</keyword>
<accession>A0AAQ3K7K9</accession>
<dbReference type="EMBL" id="CP136893">
    <property type="protein sequence ID" value="WOL03447.1"/>
    <property type="molecule type" value="Genomic_DNA"/>
</dbReference>
<dbReference type="SUPFAM" id="SSF51110">
    <property type="entry name" value="alpha-D-mannose-specific plant lectins"/>
    <property type="match status" value="1"/>
</dbReference>
<comment type="subcellular location">
    <subcellularLocation>
        <location evidence="1">Cell membrane</location>
        <topology evidence="1">Single-pass type I membrane protein</topology>
    </subcellularLocation>
</comment>
<keyword evidence="2" id="KW-1003">Cell membrane</keyword>
<dbReference type="CDD" id="cd01098">
    <property type="entry name" value="PAN_AP_plant"/>
    <property type="match status" value="1"/>
</dbReference>
<dbReference type="GO" id="GO:0004674">
    <property type="term" value="F:protein serine/threonine kinase activity"/>
    <property type="evidence" value="ECO:0007669"/>
    <property type="project" value="UniProtKB-KW"/>
</dbReference>
<dbReference type="CDD" id="cd00028">
    <property type="entry name" value="B_lectin"/>
    <property type="match status" value="1"/>
</dbReference>
<dbReference type="Pfam" id="PF00954">
    <property type="entry name" value="S_locus_glycop"/>
    <property type="match status" value="1"/>
</dbReference>
<dbReference type="PROSITE" id="PS00108">
    <property type="entry name" value="PROTEIN_KINASE_ST"/>
    <property type="match status" value="1"/>
</dbReference>
<evidence type="ECO:0000256" key="7">
    <source>
        <dbReference type="ARBA" id="ARBA00022729"/>
    </source>
</evidence>
<dbReference type="FunFam" id="3.30.200.20:FF:000330">
    <property type="entry name" value="G-type lectin S-receptor-like serine/threonine-protein kinase At4g03230"/>
    <property type="match status" value="1"/>
</dbReference>